<evidence type="ECO:0000313" key="2">
    <source>
        <dbReference type="Proteomes" id="UP000623467"/>
    </source>
</evidence>
<gene>
    <name evidence="1" type="ORF">MSAN_01024200</name>
</gene>
<accession>A0A8H6YPA3</accession>
<comment type="caution">
    <text evidence="1">The sequence shown here is derived from an EMBL/GenBank/DDBJ whole genome shotgun (WGS) entry which is preliminary data.</text>
</comment>
<dbReference type="Proteomes" id="UP000623467">
    <property type="component" value="Unassembled WGS sequence"/>
</dbReference>
<evidence type="ECO:0000313" key="1">
    <source>
        <dbReference type="EMBL" id="KAF7363668.1"/>
    </source>
</evidence>
<reference evidence="1" key="1">
    <citation type="submission" date="2020-05" db="EMBL/GenBank/DDBJ databases">
        <title>Mycena genomes resolve the evolution of fungal bioluminescence.</title>
        <authorList>
            <person name="Tsai I.J."/>
        </authorList>
    </citation>
    <scope>NUCLEOTIDE SEQUENCE</scope>
    <source>
        <strain evidence="1">160909Yilan</strain>
    </source>
</reference>
<sequence>MTLPLVAISIATTFPPSAELERETLPHPAMPIYNLRARDIEYRVHTFNRDRQDFRYTFSASYGFREPLRLAIVGEISRLSEQSSSGFHFLLCCPRAATASARTHHGQAVELLSSVIESEPRRLAQIVTTWLGDGERGAAGSLHLHATRFTRVSAGVQDGSPAYVEFTLHRYDHYVGKIIQREYNIIAHVVEPLHPHCLSRIGYISGDSSSTLVSVEQLQASLATIALY</sequence>
<dbReference type="EMBL" id="JACAZH010000007">
    <property type="protein sequence ID" value="KAF7363668.1"/>
    <property type="molecule type" value="Genomic_DNA"/>
</dbReference>
<keyword evidence="2" id="KW-1185">Reference proteome</keyword>
<protein>
    <submittedName>
        <fullName evidence="1">Uncharacterized protein</fullName>
    </submittedName>
</protein>
<dbReference type="AlphaFoldDB" id="A0A8H6YPA3"/>
<proteinExistence type="predicted"/>
<organism evidence="1 2">
    <name type="scientific">Mycena sanguinolenta</name>
    <dbReference type="NCBI Taxonomy" id="230812"/>
    <lineage>
        <taxon>Eukaryota</taxon>
        <taxon>Fungi</taxon>
        <taxon>Dikarya</taxon>
        <taxon>Basidiomycota</taxon>
        <taxon>Agaricomycotina</taxon>
        <taxon>Agaricomycetes</taxon>
        <taxon>Agaricomycetidae</taxon>
        <taxon>Agaricales</taxon>
        <taxon>Marasmiineae</taxon>
        <taxon>Mycenaceae</taxon>
        <taxon>Mycena</taxon>
    </lineage>
</organism>
<name>A0A8H6YPA3_9AGAR</name>
<dbReference type="OrthoDB" id="3048866at2759"/>